<feature type="compositionally biased region" description="Polar residues" evidence="3">
    <location>
        <begin position="253"/>
        <end position="268"/>
    </location>
</feature>
<feature type="compositionally biased region" description="Low complexity" evidence="3">
    <location>
        <begin position="49"/>
        <end position="63"/>
    </location>
</feature>
<dbReference type="InterPro" id="IPR003105">
    <property type="entry name" value="SRA_YDG"/>
</dbReference>
<evidence type="ECO:0000313" key="5">
    <source>
        <dbReference type="EMBL" id="SAM85539.1"/>
    </source>
</evidence>
<proteinExistence type="predicted"/>
<feature type="compositionally biased region" description="Acidic residues" evidence="3">
    <location>
        <begin position="353"/>
        <end position="372"/>
    </location>
</feature>
<evidence type="ECO:0000259" key="4">
    <source>
        <dbReference type="PROSITE" id="PS51015"/>
    </source>
</evidence>
<dbReference type="GO" id="GO:0005634">
    <property type="term" value="C:nucleus"/>
    <property type="evidence" value="ECO:0007669"/>
    <property type="project" value="UniProtKB-SubCell"/>
</dbReference>
<dbReference type="SMART" id="SM00466">
    <property type="entry name" value="SRA"/>
    <property type="match status" value="1"/>
</dbReference>
<evidence type="ECO:0000256" key="3">
    <source>
        <dbReference type="SAM" id="MobiDB-lite"/>
    </source>
</evidence>
<dbReference type="AlphaFoldDB" id="A0A1K0GX27"/>
<dbReference type="InterPro" id="IPR045134">
    <property type="entry name" value="UHRF1/2-like"/>
</dbReference>
<reference evidence="5" key="1">
    <citation type="submission" date="2016-04" db="EMBL/GenBank/DDBJ databases">
        <authorList>
            <person name="Evans L.H."/>
            <person name="Alamgir A."/>
            <person name="Owens N."/>
            <person name="Weber N.D."/>
            <person name="Virtaneva K."/>
            <person name="Barbian K."/>
            <person name="Babar A."/>
            <person name="Rosenke K."/>
        </authorList>
    </citation>
    <scope>NUCLEOTIDE SEQUENCE</scope>
    <source>
        <strain evidence="5">UB2112</strain>
    </source>
</reference>
<name>A0A1K0GX27_9BASI</name>
<protein>
    <recommendedName>
        <fullName evidence="4">YDG domain-containing protein</fullName>
    </recommendedName>
</protein>
<dbReference type="EMBL" id="LT558134">
    <property type="protein sequence ID" value="SAM85539.1"/>
    <property type="molecule type" value="Genomic_DNA"/>
</dbReference>
<evidence type="ECO:0000256" key="2">
    <source>
        <dbReference type="PROSITE-ProRule" id="PRU00358"/>
    </source>
</evidence>
<keyword evidence="8" id="KW-1185">Reference proteome</keyword>
<evidence type="ECO:0000313" key="6">
    <source>
        <dbReference type="EMBL" id="SYW79014.1"/>
    </source>
</evidence>
<feature type="region of interest" description="Disordered" evidence="3">
    <location>
        <begin position="245"/>
        <end position="276"/>
    </location>
</feature>
<reference evidence="6" key="3">
    <citation type="submission" date="2018-08" db="EMBL/GenBank/DDBJ databases">
        <authorList>
            <person name="Guldener U."/>
        </authorList>
    </citation>
    <scope>NUCLEOTIDE SEQUENCE</scope>
    <source>
        <strain evidence="6">UB2</strain>
    </source>
</reference>
<feature type="compositionally biased region" description="Polar residues" evidence="3">
    <location>
        <begin position="430"/>
        <end position="443"/>
    </location>
</feature>
<evidence type="ECO:0000313" key="7">
    <source>
        <dbReference type="Proteomes" id="UP000179920"/>
    </source>
</evidence>
<dbReference type="Pfam" id="PF02182">
    <property type="entry name" value="SAD_SRA"/>
    <property type="match status" value="1"/>
</dbReference>
<gene>
    <name evidence="6" type="ORF">UBRO2_02698</name>
    <name evidence="5" type="ORF">UBRO_08116</name>
</gene>
<dbReference type="InterPro" id="IPR015947">
    <property type="entry name" value="PUA-like_sf"/>
</dbReference>
<dbReference type="OrthoDB" id="2270193at2759"/>
<dbReference type="GO" id="GO:0061630">
    <property type="term" value="F:ubiquitin protein ligase activity"/>
    <property type="evidence" value="ECO:0007669"/>
    <property type="project" value="TreeGrafter"/>
</dbReference>
<evidence type="ECO:0000256" key="1">
    <source>
        <dbReference type="ARBA" id="ARBA00023242"/>
    </source>
</evidence>
<reference evidence="7" key="2">
    <citation type="submission" date="2016-04" db="EMBL/GenBank/DDBJ databases">
        <authorList>
            <person name="Guldener U."/>
            <person name="Guldener U."/>
        </authorList>
    </citation>
    <scope>NUCLEOTIDE SEQUENCE [LARGE SCALE GENOMIC DNA]</scope>
    <source>
        <strain evidence="7">UB2112</strain>
    </source>
</reference>
<dbReference type="PANTHER" id="PTHR14140:SF27">
    <property type="entry name" value="OS04G0289800 PROTEIN"/>
    <property type="match status" value="1"/>
</dbReference>
<feature type="compositionally biased region" description="Basic and acidic residues" evidence="3">
    <location>
        <begin position="376"/>
        <end position="387"/>
    </location>
</feature>
<comment type="subcellular location">
    <subcellularLocation>
        <location evidence="2">Nucleus</location>
    </subcellularLocation>
</comment>
<feature type="compositionally biased region" description="Low complexity" evidence="3">
    <location>
        <begin position="411"/>
        <end position="424"/>
    </location>
</feature>
<sequence length="504" mass="56236">MVRNNTTQDIEADYEAQRQANIKANLELMMSLGLYQSSTFLYPKPPSTPNAKSSPKAKAASSSGFVDGGEDVEQRVERPKRITRSVSRIMEPKQSTARGMKRALSDEGLPSRKTKRSDPTEYNPDAFIDSDNSDDDKDESYRSRKSSRPHTSFNPNRNYRDKAELQRHSDRLGIRIHNPKTFGSIPSIPIGTLFSKRIHASTAAIHAPTVAGISGNEEVGCWSICLSGGYEDDIDSGHTFTYTGSGGKDLKGTANNPKNLRTVPQSSDQEWEGKNAALKKSVKTGKPVRVMRGWKGGNKWCPREEEGYVYCGLYKAVDAWMENGKAGFLVCRFRFVRLPGQEPLPTFDHEREESGDEAEAGDEREESEDEVQVVEPPKEVSAREMSARNRAQPRPSMATSSKVAASPSPTPSNRSIRSTSSISPHPILKSASSDFDRSQYTIISDSDSDVEEVEREEEEEVQLILEVDAKGKEVEERVARRSPRKSKASWKKLEFETGWKTFRS</sequence>
<feature type="domain" description="YDG" evidence="4">
    <location>
        <begin position="183"/>
        <end position="337"/>
    </location>
</feature>
<accession>A0A1K0GX27</accession>
<evidence type="ECO:0000313" key="8">
    <source>
        <dbReference type="Proteomes" id="UP000658997"/>
    </source>
</evidence>
<dbReference type="Proteomes" id="UP000658997">
    <property type="component" value="Unassembled WGS sequence"/>
</dbReference>
<dbReference type="Gene3D" id="2.30.280.10">
    <property type="entry name" value="SRA-YDG"/>
    <property type="match status" value="1"/>
</dbReference>
<dbReference type="GO" id="GO:0044027">
    <property type="term" value="P:negative regulation of gene expression via chromosomal CpG island methylation"/>
    <property type="evidence" value="ECO:0007669"/>
    <property type="project" value="TreeGrafter"/>
</dbReference>
<feature type="region of interest" description="Disordered" evidence="3">
    <location>
        <begin position="45"/>
        <end position="163"/>
    </location>
</feature>
<dbReference type="PANTHER" id="PTHR14140">
    <property type="entry name" value="E3 UBIQUITIN-PROTEIN LIGASE UHRF-RELATED"/>
    <property type="match status" value="1"/>
</dbReference>
<dbReference type="PROSITE" id="PS51015">
    <property type="entry name" value="YDG"/>
    <property type="match status" value="1"/>
</dbReference>
<organism evidence="5 7">
    <name type="scientific">Ustilago bromivora</name>
    <dbReference type="NCBI Taxonomy" id="307758"/>
    <lineage>
        <taxon>Eukaryota</taxon>
        <taxon>Fungi</taxon>
        <taxon>Dikarya</taxon>
        <taxon>Basidiomycota</taxon>
        <taxon>Ustilaginomycotina</taxon>
        <taxon>Ustilaginomycetes</taxon>
        <taxon>Ustilaginales</taxon>
        <taxon>Ustilaginaceae</taxon>
        <taxon>Ustilago</taxon>
    </lineage>
</organism>
<keyword evidence="1 2" id="KW-0539">Nucleus</keyword>
<feature type="region of interest" description="Disordered" evidence="3">
    <location>
        <begin position="342"/>
        <end position="453"/>
    </location>
</feature>
<dbReference type="EMBL" id="ULHB01000044">
    <property type="protein sequence ID" value="SYW79014.1"/>
    <property type="molecule type" value="Genomic_DNA"/>
</dbReference>
<dbReference type="SUPFAM" id="SSF88697">
    <property type="entry name" value="PUA domain-like"/>
    <property type="match status" value="1"/>
</dbReference>
<dbReference type="GO" id="GO:0016567">
    <property type="term" value="P:protein ubiquitination"/>
    <property type="evidence" value="ECO:0007669"/>
    <property type="project" value="TreeGrafter"/>
</dbReference>
<dbReference type="Proteomes" id="UP000179920">
    <property type="component" value="Chromosome XVIII"/>
</dbReference>
<dbReference type="InterPro" id="IPR036987">
    <property type="entry name" value="SRA-YDG_sf"/>
</dbReference>